<gene>
    <name evidence="9" type="ORF">KQ657_003182</name>
</gene>
<dbReference type="SMART" id="SM00401">
    <property type="entry name" value="ZnF_GATA"/>
    <property type="match status" value="1"/>
</dbReference>
<name>A0A9P8AK30_9ASCO</name>
<keyword evidence="2" id="KW-0479">Metal-binding</keyword>
<evidence type="ECO:0000313" key="9">
    <source>
        <dbReference type="EMBL" id="KAG7195423.1"/>
    </source>
</evidence>
<dbReference type="EMBL" id="JAHMUF010000003">
    <property type="protein sequence ID" value="KAG7195423.1"/>
    <property type="molecule type" value="Genomic_DNA"/>
</dbReference>
<organism evidence="9 10">
    <name type="scientific">Scheffersomyces spartinae</name>
    <dbReference type="NCBI Taxonomy" id="45513"/>
    <lineage>
        <taxon>Eukaryota</taxon>
        <taxon>Fungi</taxon>
        <taxon>Dikarya</taxon>
        <taxon>Ascomycota</taxon>
        <taxon>Saccharomycotina</taxon>
        <taxon>Pichiomycetes</taxon>
        <taxon>Debaryomycetaceae</taxon>
        <taxon>Scheffersomyces</taxon>
    </lineage>
</organism>
<feature type="region of interest" description="Disordered" evidence="7">
    <location>
        <begin position="205"/>
        <end position="226"/>
    </location>
</feature>
<feature type="compositionally biased region" description="Low complexity" evidence="7">
    <location>
        <begin position="339"/>
        <end position="361"/>
    </location>
</feature>
<dbReference type="Proteomes" id="UP000790833">
    <property type="component" value="Unassembled WGS sequence"/>
</dbReference>
<evidence type="ECO:0000256" key="1">
    <source>
        <dbReference type="ARBA" id="ARBA00004123"/>
    </source>
</evidence>
<sequence>MIFQLQQPPPPPSQQQHHNQQQEAQRNHQITTQLQNTKLLSQIITPLSMSDDSPPPISSANSSNTGPSTLQSGTSGSSSMSIKLKKEPISLVTQVQINDFNHNPPKALSSDSPNKNSIPQTQPNKQHTSNLTSSLKKEPTAPSNNTATSVSTPNAKATVCFNCGTQKTPLWRKDPLGNTLCNACGLFLKLHGTTRPLSLKTDVIKKRSSRRSSNTTKMTSYANGGTTPNYSFSRTNSAVALSTSSGLVSGSSLPNSIQFDPRYNLGTTNNYSTLNPYGSGSSLFSHIKPLPPNNNNTTTIPTSATSSNAPSPGNSNNNTNNSSIRPKNVLILPKPASTPKSVNSPSTSLSTNNGSSTSLKSIPIPQSYQLAYSQPSSPLTTGGPSSGQFKRKKSDLNIAHSYSNLSSSNNNSSVQGQGIPTSALTMGIRRNSSIPNSFQSSSLQRRLSSTSLSQRKNSYVAAAATPPTMVSSFHRTNSTFLNPSIAMTGATTSSAPIGNSSSCRSISIADGNANLLNDLELTPMGLESSITSSRNSFVNPNADTLNSWSHGNGHSLGTSKRGMNNGMNSMSQGGFALGLGLINEDFNKYVDELDSNLFSDYHRDGVGVEGIFDEHPSLEGSLAVDKREIKQGLTKSSLTDGLRNTEGRGSGVHDQLHNTNVGGSSSSGQQSEEIPADLDWLKFDI</sequence>
<evidence type="ECO:0000256" key="3">
    <source>
        <dbReference type="ARBA" id="ARBA00022771"/>
    </source>
</evidence>
<dbReference type="Gene3D" id="3.30.50.10">
    <property type="entry name" value="Erythroid Transcription Factor GATA-1, subunit A"/>
    <property type="match status" value="1"/>
</dbReference>
<dbReference type="SUPFAM" id="SSF57716">
    <property type="entry name" value="Glucocorticoid receptor-like (DNA-binding domain)"/>
    <property type="match status" value="1"/>
</dbReference>
<feature type="domain" description="GATA-type" evidence="8">
    <location>
        <begin position="154"/>
        <end position="207"/>
    </location>
</feature>
<feature type="region of interest" description="Disordered" evidence="7">
    <location>
        <begin position="100"/>
        <end position="151"/>
    </location>
</feature>
<protein>
    <recommendedName>
        <fullName evidence="8">GATA-type domain-containing protein</fullName>
    </recommendedName>
</protein>
<dbReference type="OrthoDB" id="515401at2759"/>
<feature type="compositionally biased region" description="Low complexity" evidence="7">
    <location>
        <begin position="211"/>
        <end position="220"/>
    </location>
</feature>
<evidence type="ECO:0000256" key="5">
    <source>
        <dbReference type="ARBA" id="ARBA00023242"/>
    </source>
</evidence>
<comment type="caution">
    <text evidence="9">The sequence shown here is derived from an EMBL/GenBank/DDBJ whole genome shotgun (WGS) entry which is preliminary data.</text>
</comment>
<evidence type="ECO:0000256" key="6">
    <source>
        <dbReference type="PROSITE-ProRule" id="PRU00094"/>
    </source>
</evidence>
<dbReference type="PANTHER" id="PTHR10071">
    <property type="entry name" value="TRANSCRIPTION FACTOR GATA FAMILY MEMBER"/>
    <property type="match status" value="1"/>
</dbReference>
<feature type="compositionally biased region" description="Low complexity" evidence="7">
    <location>
        <begin position="14"/>
        <end position="29"/>
    </location>
</feature>
<dbReference type="GO" id="GO:0000122">
    <property type="term" value="P:negative regulation of transcription by RNA polymerase II"/>
    <property type="evidence" value="ECO:0007669"/>
    <property type="project" value="TreeGrafter"/>
</dbReference>
<evidence type="ECO:0000259" key="8">
    <source>
        <dbReference type="PROSITE" id="PS50114"/>
    </source>
</evidence>
<dbReference type="InterPro" id="IPR039355">
    <property type="entry name" value="Transcription_factor_GATA"/>
</dbReference>
<dbReference type="RefSeq" id="XP_043050968.1">
    <property type="nucleotide sequence ID" value="XM_043193916.1"/>
</dbReference>
<reference evidence="9" key="1">
    <citation type="submission" date="2021-03" db="EMBL/GenBank/DDBJ databases">
        <authorList>
            <person name="Palmer J.M."/>
        </authorList>
    </citation>
    <scope>NUCLEOTIDE SEQUENCE</scope>
    <source>
        <strain evidence="9">ARV_011</strain>
    </source>
</reference>
<dbReference type="AlphaFoldDB" id="A0A9P8AK30"/>
<feature type="region of interest" description="Disordered" evidence="7">
    <location>
        <begin position="1"/>
        <end position="82"/>
    </location>
</feature>
<feature type="compositionally biased region" description="Polar residues" evidence="7">
    <location>
        <begin position="30"/>
        <end position="45"/>
    </location>
</feature>
<accession>A0A9P8AK30</accession>
<evidence type="ECO:0000256" key="4">
    <source>
        <dbReference type="ARBA" id="ARBA00022833"/>
    </source>
</evidence>
<feature type="compositionally biased region" description="Low complexity" evidence="7">
    <location>
        <begin position="293"/>
        <end position="324"/>
    </location>
</feature>
<keyword evidence="4" id="KW-0862">Zinc</keyword>
<keyword evidence="3 6" id="KW-0863">Zinc-finger</keyword>
<feature type="compositionally biased region" description="Polar residues" evidence="7">
    <location>
        <begin position="109"/>
        <end position="134"/>
    </location>
</feature>
<dbReference type="GO" id="GO:0000978">
    <property type="term" value="F:RNA polymerase II cis-regulatory region sequence-specific DNA binding"/>
    <property type="evidence" value="ECO:0007669"/>
    <property type="project" value="TreeGrafter"/>
</dbReference>
<feature type="compositionally biased region" description="Low complexity" evidence="7">
    <location>
        <begin position="662"/>
        <end position="671"/>
    </location>
</feature>
<feature type="region of interest" description="Disordered" evidence="7">
    <location>
        <begin position="635"/>
        <end position="674"/>
    </location>
</feature>
<feature type="compositionally biased region" description="Low complexity" evidence="7">
    <location>
        <begin position="46"/>
        <end position="81"/>
    </location>
</feature>
<keyword evidence="10" id="KW-1185">Reference proteome</keyword>
<feature type="region of interest" description="Disordered" evidence="7">
    <location>
        <begin position="285"/>
        <end position="361"/>
    </location>
</feature>
<dbReference type="PROSITE" id="PS00344">
    <property type="entry name" value="GATA_ZN_FINGER_1"/>
    <property type="match status" value="1"/>
</dbReference>
<dbReference type="GO" id="GO:0005634">
    <property type="term" value="C:nucleus"/>
    <property type="evidence" value="ECO:0007669"/>
    <property type="project" value="UniProtKB-SubCell"/>
</dbReference>
<comment type="subcellular location">
    <subcellularLocation>
        <location evidence="1">Nucleus</location>
    </subcellularLocation>
</comment>
<feature type="compositionally biased region" description="Polar residues" evidence="7">
    <location>
        <begin position="141"/>
        <end position="151"/>
    </location>
</feature>
<dbReference type="InterPro" id="IPR013088">
    <property type="entry name" value="Znf_NHR/GATA"/>
</dbReference>
<feature type="region of interest" description="Disordered" evidence="7">
    <location>
        <begin position="372"/>
        <end position="391"/>
    </location>
</feature>
<feature type="compositionally biased region" description="Low complexity" evidence="7">
    <location>
        <begin position="373"/>
        <end position="388"/>
    </location>
</feature>
<dbReference type="PRINTS" id="PR00619">
    <property type="entry name" value="GATAZNFINGER"/>
</dbReference>
<evidence type="ECO:0000256" key="7">
    <source>
        <dbReference type="SAM" id="MobiDB-lite"/>
    </source>
</evidence>
<dbReference type="PANTHER" id="PTHR10071:SF281">
    <property type="entry name" value="BOX A-BINDING FACTOR-RELATED"/>
    <property type="match status" value="1"/>
</dbReference>
<dbReference type="PROSITE" id="PS50114">
    <property type="entry name" value="GATA_ZN_FINGER_2"/>
    <property type="match status" value="1"/>
</dbReference>
<keyword evidence="5" id="KW-0539">Nucleus</keyword>
<dbReference type="Pfam" id="PF00320">
    <property type="entry name" value="GATA"/>
    <property type="match status" value="1"/>
</dbReference>
<dbReference type="GeneID" id="66116556"/>
<evidence type="ECO:0000313" key="10">
    <source>
        <dbReference type="Proteomes" id="UP000790833"/>
    </source>
</evidence>
<dbReference type="InterPro" id="IPR000679">
    <property type="entry name" value="Znf_GATA"/>
</dbReference>
<dbReference type="CDD" id="cd00202">
    <property type="entry name" value="ZnF_GATA"/>
    <property type="match status" value="1"/>
</dbReference>
<dbReference type="GO" id="GO:0045944">
    <property type="term" value="P:positive regulation of transcription by RNA polymerase II"/>
    <property type="evidence" value="ECO:0007669"/>
    <property type="project" value="TreeGrafter"/>
</dbReference>
<dbReference type="GO" id="GO:0000981">
    <property type="term" value="F:DNA-binding transcription factor activity, RNA polymerase II-specific"/>
    <property type="evidence" value="ECO:0007669"/>
    <property type="project" value="TreeGrafter"/>
</dbReference>
<evidence type="ECO:0000256" key="2">
    <source>
        <dbReference type="ARBA" id="ARBA00022723"/>
    </source>
</evidence>
<dbReference type="FunFam" id="3.30.50.10:FF:000007">
    <property type="entry name" value="Nitrogen regulatory AreA, N-terminal"/>
    <property type="match status" value="1"/>
</dbReference>
<proteinExistence type="predicted"/>
<dbReference type="GO" id="GO:0008270">
    <property type="term" value="F:zinc ion binding"/>
    <property type="evidence" value="ECO:0007669"/>
    <property type="project" value="UniProtKB-KW"/>
</dbReference>